<dbReference type="InterPro" id="IPR045853">
    <property type="entry name" value="Pep_chain_release_fac_I_sf"/>
</dbReference>
<dbReference type="EMBL" id="MQUA01000013">
    <property type="protein sequence ID" value="PQB08368.1"/>
    <property type="molecule type" value="Genomic_DNA"/>
</dbReference>
<feature type="domain" description="Prokaryotic-type class I peptide chain release factors" evidence="3">
    <location>
        <begin position="16"/>
        <end position="32"/>
    </location>
</feature>
<evidence type="ECO:0000256" key="2">
    <source>
        <dbReference type="SAM" id="MobiDB-lite"/>
    </source>
</evidence>
<evidence type="ECO:0000313" key="4">
    <source>
        <dbReference type="EMBL" id="PQB08368.1"/>
    </source>
</evidence>
<dbReference type="GO" id="GO:0004045">
    <property type="term" value="F:peptidyl-tRNA hydrolase activity"/>
    <property type="evidence" value="ECO:0007669"/>
    <property type="project" value="TreeGrafter"/>
</dbReference>
<name>A0A2S7L0V5_9FLAO</name>
<dbReference type="PANTHER" id="PTHR47814">
    <property type="entry name" value="PEPTIDYL-TRNA HYDROLASE ARFB"/>
    <property type="match status" value="1"/>
</dbReference>
<dbReference type="Pfam" id="PF00472">
    <property type="entry name" value="RF-1"/>
    <property type="match status" value="1"/>
</dbReference>
<protein>
    <submittedName>
        <fullName evidence="4">Aminoacyl-tRNA hydrolase</fullName>
    </submittedName>
</protein>
<dbReference type="GO" id="GO:0072344">
    <property type="term" value="P:rescue of stalled ribosome"/>
    <property type="evidence" value="ECO:0007669"/>
    <property type="project" value="TreeGrafter"/>
</dbReference>
<accession>A0A2S7L0V5</accession>
<keyword evidence="4" id="KW-0378">Hydrolase</keyword>
<keyword evidence="5" id="KW-1185">Reference proteome</keyword>
<dbReference type="Proteomes" id="UP000239522">
    <property type="component" value="Unassembled WGS sequence"/>
</dbReference>
<dbReference type="RefSeq" id="WP_104810569.1">
    <property type="nucleotide sequence ID" value="NZ_MQUA01000013.1"/>
</dbReference>
<evidence type="ECO:0000256" key="1">
    <source>
        <dbReference type="ARBA" id="ARBA00010835"/>
    </source>
</evidence>
<dbReference type="PANTHER" id="PTHR47814:SF1">
    <property type="entry name" value="PEPTIDYL-TRNA HYDROLASE ARFB"/>
    <property type="match status" value="1"/>
</dbReference>
<dbReference type="InterPro" id="IPR000352">
    <property type="entry name" value="Pep_chain_release_fac_I"/>
</dbReference>
<feature type="compositionally biased region" description="Basic residues" evidence="2">
    <location>
        <begin position="121"/>
        <end position="134"/>
    </location>
</feature>
<gene>
    <name evidence="4" type="ORF">BST83_15460</name>
</gene>
<dbReference type="NCBIfam" id="NF006718">
    <property type="entry name" value="PRK09256.1"/>
    <property type="match status" value="1"/>
</dbReference>
<dbReference type="GO" id="GO:0003747">
    <property type="term" value="F:translation release factor activity"/>
    <property type="evidence" value="ECO:0007669"/>
    <property type="project" value="InterPro"/>
</dbReference>
<dbReference type="AlphaFoldDB" id="A0A2S7L0V5"/>
<proteinExistence type="inferred from homology"/>
<dbReference type="GO" id="GO:0043022">
    <property type="term" value="F:ribosome binding"/>
    <property type="evidence" value="ECO:0007669"/>
    <property type="project" value="TreeGrafter"/>
</dbReference>
<dbReference type="Gene3D" id="3.30.160.20">
    <property type="match status" value="1"/>
</dbReference>
<comment type="similarity">
    <text evidence="1">Belongs to the prokaryotic/mitochondrial release factor family.</text>
</comment>
<evidence type="ECO:0000259" key="3">
    <source>
        <dbReference type="PROSITE" id="PS00745"/>
    </source>
</evidence>
<sequence length="134" mass="15388">MNSENIQKELNFKAIRSSGAGGQHVNKTSSKIELTFDLENSISLSDAQKELLKTKLSSKLTKENVLILFCEETRSQHRNKDLAIKRFLSLIKTNLIRPKKRRLTKPSKTSIKRKAENKQRTSVKKALRKKPKLD</sequence>
<dbReference type="PROSITE" id="PS00745">
    <property type="entry name" value="RF_PROK_I"/>
    <property type="match status" value="1"/>
</dbReference>
<dbReference type="SUPFAM" id="SSF75620">
    <property type="entry name" value="Release factor"/>
    <property type="match status" value="1"/>
</dbReference>
<dbReference type="OrthoDB" id="9815709at2"/>
<evidence type="ECO:0000313" key="5">
    <source>
        <dbReference type="Proteomes" id="UP000239522"/>
    </source>
</evidence>
<feature type="region of interest" description="Disordered" evidence="2">
    <location>
        <begin position="98"/>
        <end position="134"/>
    </location>
</feature>
<reference evidence="4 5" key="1">
    <citation type="submission" date="2016-11" db="EMBL/GenBank/DDBJ databases">
        <title>Trade-off between light-utilization and light-protection in marine flavobacteria.</title>
        <authorList>
            <person name="Kumagai Y."/>
        </authorList>
    </citation>
    <scope>NUCLEOTIDE SEQUENCE [LARGE SCALE GENOMIC DNA]</scope>
    <source>
        <strain evidence="4 5">ATCC 700397</strain>
    </source>
</reference>
<comment type="caution">
    <text evidence="4">The sequence shown here is derived from an EMBL/GenBank/DDBJ whole genome shotgun (WGS) entry which is preliminary data.</text>
</comment>
<organism evidence="4 5">
    <name type="scientific">Polaribacter filamentus</name>
    <dbReference type="NCBI Taxonomy" id="53483"/>
    <lineage>
        <taxon>Bacteria</taxon>
        <taxon>Pseudomonadati</taxon>
        <taxon>Bacteroidota</taxon>
        <taxon>Flavobacteriia</taxon>
        <taxon>Flavobacteriales</taxon>
        <taxon>Flavobacteriaceae</taxon>
    </lineage>
</organism>